<dbReference type="InterPro" id="IPR013103">
    <property type="entry name" value="RVT_2"/>
</dbReference>
<dbReference type="RefSeq" id="XP_016486180.1">
    <property type="nucleotide sequence ID" value="XM_016630694.1"/>
</dbReference>
<feature type="domain" description="Reverse transcriptase Ty1/copia-type" evidence="1">
    <location>
        <begin position="35"/>
        <end position="113"/>
    </location>
</feature>
<dbReference type="STRING" id="4097.A0A1S4BB71"/>
<dbReference type="Pfam" id="PF07727">
    <property type="entry name" value="RVT_2"/>
    <property type="match status" value="1"/>
</dbReference>
<evidence type="ECO:0000313" key="2">
    <source>
        <dbReference type="RefSeq" id="XP_016486180.1"/>
    </source>
</evidence>
<organism evidence="2">
    <name type="scientific">Nicotiana tabacum</name>
    <name type="common">Common tobacco</name>
    <dbReference type="NCBI Taxonomy" id="4097"/>
    <lineage>
        <taxon>Eukaryota</taxon>
        <taxon>Viridiplantae</taxon>
        <taxon>Streptophyta</taxon>
        <taxon>Embryophyta</taxon>
        <taxon>Tracheophyta</taxon>
        <taxon>Spermatophyta</taxon>
        <taxon>Magnoliopsida</taxon>
        <taxon>eudicotyledons</taxon>
        <taxon>Gunneridae</taxon>
        <taxon>Pentapetalae</taxon>
        <taxon>asterids</taxon>
        <taxon>lamiids</taxon>
        <taxon>Solanales</taxon>
        <taxon>Solanaceae</taxon>
        <taxon>Nicotianoideae</taxon>
        <taxon>Nicotianeae</taxon>
        <taxon>Nicotiana</taxon>
    </lineage>
</organism>
<gene>
    <name evidence="2" type="primary">LOC107806527</name>
</gene>
<accession>A0A1S4BB71</accession>
<reference evidence="2" key="1">
    <citation type="submission" date="2025-08" db="UniProtKB">
        <authorList>
            <consortium name="RefSeq"/>
        </authorList>
    </citation>
    <scope>IDENTIFICATION</scope>
</reference>
<dbReference type="AlphaFoldDB" id="A0A1S4BB71"/>
<dbReference type="KEGG" id="nta:107806527"/>
<evidence type="ECO:0000259" key="1">
    <source>
        <dbReference type="Pfam" id="PF07727"/>
    </source>
</evidence>
<dbReference type="OrthoDB" id="1300685at2759"/>
<sequence length="150" mass="16885">MFLVVAKEPQTINKALSSPEWLAAMQEEINTLHQNKTWTLVPKAPSMNIVGSRWVFKTKLKDDGSIDRYKSKLVAKGYSELEGVDFEETFSRVVKVTIIRVVLSVAGSRHWCIEVTYFTEGIHLNQNKYAAELLAKNNMALAKPISTTLA</sequence>
<dbReference type="OMA" id="RNIIDCK"/>
<proteinExistence type="predicted"/>
<name>A0A1S4BB71_TOBAC</name>
<protein>
    <submittedName>
        <fullName evidence="2">Uncharacterized mitochondrial protein AtMg00820-like</fullName>
    </submittedName>
</protein>
<dbReference type="PaxDb" id="4097-A0A1S4BB71"/>